<protein>
    <recommendedName>
        <fullName evidence="7">Glycogen synthase</fullName>
        <ecNumber evidence="7">2.4.1.21</ecNumber>
    </recommendedName>
    <alternativeName>
        <fullName evidence="7">Starch [bacterial glycogen] synthase</fullName>
    </alternativeName>
</protein>
<dbReference type="NCBIfam" id="NF001898">
    <property type="entry name" value="PRK00654.1-1"/>
    <property type="match status" value="1"/>
</dbReference>
<comment type="function">
    <text evidence="2 7">Synthesizes alpha-1,4-glucan chains using ADP-glucose.</text>
</comment>
<dbReference type="NCBIfam" id="TIGR02095">
    <property type="entry name" value="glgA"/>
    <property type="match status" value="1"/>
</dbReference>
<reference evidence="10 13" key="1">
    <citation type="submission" date="2021-06" db="EMBL/GenBank/DDBJ databases">
        <title>Collection of gut derived symbiotic bacterial strains cultured from healthy donors.</title>
        <authorList>
            <person name="Lin H."/>
            <person name="Littmann E."/>
            <person name="Pamer E.G."/>
        </authorList>
    </citation>
    <scope>NUCLEOTIDE SEQUENCE</scope>
    <source>
        <strain evidence="11 13">MSK.21.70</strain>
        <strain evidence="10">MSK.21.82</strain>
    </source>
</reference>
<feature type="domain" description="Glycosyl transferase family 1" evidence="8">
    <location>
        <begin position="290"/>
        <end position="438"/>
    </location>
</feature>
<feature type="domain" description="Starch synthase catalytic" evidence="9">
    <location>
        <begin position="2"/>
        <end position="234"/>
    </location>
</feature>
<dbReference type="EMBL" id="JAHOEL010000014">
    <property type="protein sequence ID" value="MBV3392297.1"/>
    <property type="molecule type" value="Genomic_DNA"/>
</dbReference>
<comment type="similarity">
    <text evidence="3 7">Belongs to the glycosyltransferase 1 family. Bacterial/plant glycogen synthase subfamily.</text>
</comment>
<evidence type="ECO:0000313" key="12">
    <source>
        <dbReference type="Proteomes" id="UP001196408"/>
    </source>
</evidence>
<organism evidence="10 12">
    <name type="scientific">Catenibacterium mitsuokai</name>
    <dbReference type="NCBI Taxonomy" id="100886"/>
    <lineage>
        <taxon>Bacteria</taxon>
        <taxon>Bacillati</taxon>
        <taxon>Bacillota</taxon>
        <taxon>Erysipelotrichia</taxon>
        <taxon>Erysipelotrichales</taxon>
        <taxon>Coprobacillaceae</taxon>
        <taxon>Catenibacterium</taxon>
    </lineage>
</organism>
<dbReference type="Pfam" id="PF00534">
    <property type="entry name" value="Glycos_transf_1"/>
    <property type="match status" value="1"/>
</dbReference>
<dbReference type="GO" id="GO:0004373">
    <property type="term" value="F:alpha-1,4-glucan glucosyltransferase (UDP-glucose donor) activity"/>
    <property type="evidence" value="ECO:0007669"/>
    <property type="project" value="InterPro"/>
</dbReference>
<name>A0AAW4MWQ2_9FIRM</name>
<dbReference type="AlphaFoldDB" id="A0AAW4MWQ2"/>
<evidence type="ECO:0000259" key="9">
    <source>
        <dbReference type="Pfam" id="PF08323"/>
    </source>
</evidence>
<dbReference type="InterPro" id="IPR013534">
    <property type="entry name" value="Starch_synth_cat_dom"/>
</dbReference>
<dbReference type="Pfam" id="PF08323">
    <property type="entry name" value="Glyco_transf_5"/>
    <property type="match status" value="1"/>
</dbReference>
<dbReference type="InterPro" id="IPR011835">
    <property type="entry name" value="GS/SS"/>
</dbReference>
<evidence type="ECO:0000256" key="7">
    <source>
        <dbReference type="HAMAP-Rule" id="MF_00484"/>
    </source>
</evidence>
<dbReference type="GO" id="GO:0009011">
    <property type="term" value="F:alpha-1,4-glucan glucosyltransferase (ADP-glucose donor) activity"/>
    <property type="evidence" value="ECO:0007669"/>
    <property type="project" value="UniProtKB-UniRule"/>
</dbReference>
<evidence type="ECO:0000256" key="6">
    <source>
        <dbReference type="ARBA" id="ARBA00023056"/>
    </source>
</evidence>
<feature type="binding site" evidence="7">
    <location>
        <position position="15"/>
    </location>
    <ligand>
        <name>ADP-alpha-D-glucose</name>
        <dbReference type="ChEBI" id="CHEBI:57498"/>
    </ligand>
</feature>
<sequence length="476" mass="54737">MRIVFAAGEALPYIKSGGLADVIGSLPKELVKKGHECYVILPKYQDIKFPETLEYVTNFYLWVGWRRCYCGVFKAVYEGVTYFFVDNEQYFRRPGLYGYDDDYERFAFYDFAVLECLSRLNIMPDILSLHDWQTAMIAPLYKERYCYYDFYGNVKITFTIHNIAYQGKCDPFLLNDLFGLDNYLYYNGNVRNDDCMNMMKAAILYSDAITTVSPTYAKEILTDAYGEGLQSILAMRKDDLYGILNGIDYDTNNPETDPNIPYHFNANSVYTEKVKDKLALQAEVGLPQDPDVALIGIVTRLTWQKGLDLILNRMEEILQRKVQLLILGAGDKKYEEPLEEIAGFGNPKISLQLKYDFGLSCRIYAGCDMFLMPSLFEPCGLSQMMSLRYGTIPIVRETGGLKDSVQPFNEFDGTGTGFSFANYNAHEMMDTIDYALHIYYDDKDQWNGLIYRAMTKKLDWDRSADEYLRVFGSLLG</sequence>
<dbReference type="CDD" id="cd03791">
    <property type="entry name" value="GT5_Glycogen_synthase_DULL1-like"/>
    <property type="match status" value="1"/>
</dbReference>
<dbReference type="EMBL" id="JAHOEF010000013">
    <property type="protein sequence ID" value="MBV3382239.1"/>
    <property type="molecule type" value="Genomic_DNA"/>
</dbReference>
<proteinExistence type="inferred from homology"/>
<evidence type="ECO:0000313" key="11">
    <source>
        <dbReference type="EMBL" id="MBV3392297.1"/>
    </source>
</evidence>
<comment type="pathway">
    <text evidence="7">Glycan biosynthesis; glycogen biosynthesis.</text>
</comment>
<evidence type="ECO:0000256" key="4">
    <source>
        <dbReference type="ARBA" id="ARBA00022676"/>
    </source>
</evidence>
<comment type="caution">
    <text evidence="10">The sequence shown here is derived from an EMBL/GenBank/DDBJ whole genome shotgun (WGS) entry which is preliminary data.</text>
</comment>
<dbReference type="Proteomes" id="UP001197492">
    <property type="component" value="Unassembled WGS sequence"/>
</dbReference>
<evidence type="ECO:0000313" key="10">
    <source>
        <dbReference type="EMBL" id="MBV3382239.1"/>
    </source>
</evidence>
<keyword evidence="6 7" id="KW-0320">Glycogen biosynthesis</keyword>
<comment type="catalytic activity">
    <reaction evidence="1 7">
        <text>[(1-&gt;4)-alpha-D-glucosyl](n) + ADP-alpha-D-glucose = [(1-&gt;4)-alpha-D-glucosyl](n+1) + ADP + H(+)</text>
        <dbReference type="Rhea" id="RHEA:18189"/>
        <dbReference type="Rhea" id="RHEA-COMP:9584"/>
        <dbReference type="Rhea" id="RHEA-COMP:9587"/>
        <dbReference type="ChEBI" id="CHEBI:15378"/>
        <dbReference type="ChEBI" id="CHEBI:15444"/>
        <dbReference type="ChEBI" id="CHEBI:57498"/>
        <dbReference type="ChEBI" id="CHEBI:456216"/>
        <dbReference type="EC" id="2.4.1.21"/>
    </reaction>
</comment>
<evidence type="ECO:0000256" key="5">
    <source>
        <dbReference type="ARBA" id="ARBA00022679"/>
    </source>
</evidence>
<evidence type="ECO:0000313" key="13">
    <source>
        <dbReference type="Proteomes" id="UP001197492"/>
    </source>
</evidence>
<evidence type="ECO:0000256" key="2">
    <source>
        <dbReference type="ARBA" id="ARBA00002764"/>
    </source>
</evidence>
<keyword evidence="13" id="KW-1185">Reference proteome</keyword>
<evidence type="ECO:0000259" key="8">
    <source>
        <dbReference type="Pfam" id="PF00534"/>
    </source>
</evidence>
<dbReference type="PANTHER" id="PTHR45825:SF11">
    <property type="entry name" value="ALPHA AMYLASE DOMAIN-CONTAINING PROTEIN"/>
    <property type="match status" value="1"/>
</dbReference>
<dbReference type="GO" id="GO:0005978">
    <property type="term" value="P:glycogen biosynthetic process"/>
    <property type="evidence" value="ECO:0007669"/>
    <property type="project" value="UniProtKB-UniRule"/>
</dbReference>
<dbReference type="EC" id="2.4.1.21" evidence="7"/>
<dbReference type="InterPro" id="IPR001296">
    <property type="entry name" value="Glyco_trans_1"/>
</dbReference>
<dbReference type="RefSeq" id="WP_217747227.1">
    <property type="nucleotide sequence ID" value="NZ_JAHOEB010000014.1"/>
</dbReference>
<dbReference type="Proteomes" id="UP001196408">
    <property type="component" value="Unassembled WGS sequence"/>
</dbReference>
<keyword evidence="4 7" id="KW-0328">Glycosyltransferase</keyword>
<keyword evidence="5 7" id="KW-0808">Transferase</keyword>
<dbReference type="HAMAP" id="MF_00484">
    <property type="entry name" value="Glycogen_synth"/>
    <property type="match status" value="1"/>
</dbReference>
<dbReference type="PANTHER" id="PTHR45825">
    <property type="entry name" value="GRANULE-BOUND STARCH SYNTHASE 1, CHLOROPLASTIC/AMYLOPLASTIC"/>
    <property type="match status" value="1"/>
</dbReference>
<evidence type="ECO:0000256" key="3">
    <source>
        <dbReference type="ARBA" id="ARBA00010281"/>
    </source>
</evidence>
<gene>
    <name evidence="7 10" type="primary">glgA</name>
    <name evidence="10" type="ORF">KSV97_03145</name>
    <name evidence="11" type="ORF">KSW06_03325</name>
</gene>
<evidence type="ECO:0000256" key="1">
    <source>
        <dbReference type="ARBA" id="ARBA00001478"/>
    </source>
</evidence>
<accession>A0AAW4MWQ2</accession>